<accession>A0ABP6RWV2</accession>
<dbReference type="SUPFAM" id="SSF82607">
    <property type="entry name" value="YbaB-like"/>
    <property type="match status" value="1"/>
</dbReference>
<evidence type="ECO:0000313" key="3">
    <source>
        <dbReference type="Proteomes" id="UP001500483"/>
    </source>
</evidence>
<feature type="region of interest" description="Disordered" evidence="1">
    <location>
        <begin position="1"/>
        <end position="26"/>
    </location>
</feature>
<comment type="caution">
    <text evidence="2">The sequence shown here is derived from an EMBL/GenBank/DDBJ whole genome shotgun (WGS) entry which is preliminary data.</text>
</comment>
<dbReference type="InterPro" id="IPR036894">
    <property type="entry name" value="YbaB-like_sf"/>
</dbReference>
<proteinExistence type="predicted"/>
<dbReference type="Proteomes" id="UP001500483">
    <property type="component" value="Unassembled WGS sequence"/>
</dbReference>
<organism evidence="2 3">
    <name type="scientific">Saccharopolyspora gregorii</name>
    <dbReference type="NCBI Taxonomy" id="33914"/>
    <lineage>
        <taxon>Bacteria</taxon>
        <taxon>Bacillati</taxon>
        <taxon>Actinomycetota</taxon>
        <taxon>Actinomycetes</taxon>
        <taxon>Pseudonocardiales</taxon>
        <taxon>Pseudonocardiaceae</taxon>
        <taxon>Saccharopolyspora</taxon>
    </lineage>
</organism>
<protein>
    <submittedName>
        <fullName evidence="2">YbaB/EbfC family nucleoid-associated protein</fullName>
    </submittedName>
</protein>
<evidence type="ECO:0000256" key="1">
    <source>
        <dbReference type="SAM" id="MobiDB-lite"/>
    </source>
</evidence>
<dbReference type="EMBL" id="BAAAYK010000038">
    <property type="protein sequence ID" value="GAA3362279.1"/>
    <property type="molecule type" value="Genomic_DNA"/>
</dbReference>
<keyword evidence="3" id="KW-1185">Reference proteome</keyword>
<dbReference type="InterPro" id="IPR004401">
    <property type="entry name" value="YbaB/EbfC"/>
</dbReference>
<dbReference type="RefSeq" id="WP_258342387.1">
    <property type="nucleotide sequence ID" value="NZ_BAAAYK010000038.1"/>
</dbReference>
<gene>
    <name evidence="2" type="ORF">GCM10020366_49580</name>
</gene>
<sequence>MSSPDQSDAARRQQLQASNDALRGQIDGMLADLRRRTAEIQEKQSEAAAKTHEVTSEDGVITARVDATGTLEQLLLSPKAFERTTPEQLARTITSVVREATGSAQQSLQSDFASLAETPELPDLFAGAPYLADFMPSSGPLVAPPDPAAERAARTGKQSPKPQRERPADDDDEPPQSFMAEGRW</sequence>
<reference evidence="3" key="1">
    <citation type="journal article" date="2019" name="Int. J. Syst. Evol. Microbiol.">
        <title>The Global Catalogue of Microorganisms (GCM) 10K type strain sequencing project: providing services to taxonomists for standard genome sequencing and annotation.</title>
        <authorList>
            <consortium name="The Broad Institute Genomics Platform"/>
            <consortium name="The Broad Institute Genome Sequencing Center for Infectious Disease"/>
            <person name="Wu L."/>
            <person name="Ma J."/>
        </authorList>
    </citation>
    <scope>NUCLEOTIDE SEQUENCE [LARGE SCALE GENOMIC DNA]</scope>
    <source>
        <strain evidence="3">JCM 9687</strain>
    </source>
</reference>
<dbReference type="Pfam" id="PF02575">
    <property type="entry name" value="YbaB_DNA_bd"/>
    <property type="match status" value="1"/>
</dbReference>
<feature type="region of interest" description="Disordered" evidence="1">
    <location>
        <begin position="130"/>
        <end position="184"/>
    </location>
</feature>
<name>A0ABP6RWV2_9PSEU</name>
<evidence type="ECO:0000313" key="2">
    <source>
        <dbReference type="EMBL" id="GAA3362279.1"/>
    </source>
</evidence>
<dbReference type="Gene3D" id="3.30.1310.10">
    <property type="entry name" value="Nucleoid-associated protein YbaB-like domain"/>
    <property type="match status" value="1"/>
</dbReference>